<evidence type="ECO:0000313" key="2">
    <source>
        <dbReference type="EMBL" id="KAF7261008.1"/>
    </source>
</evidence>
<name>A0A8S9ZAL7_9TREM</name>
<accession>A0A8S9ZAL7</accession>
<gene>
    <name evidence="2" type="ORF">EG68_01678</name>
</gene>
<dbReference type="PANTHER" id="PTHR46005:SF4">
    <property type="entry name" value="RHO GTPASE-ACTIVATING PROTEIN 190"/>
    <property type="match status" value="1"/>
</dbReference>
<dbReference type="InterPro" id="IPR027417">
    <property type="entry name" value="P-loop_NTPase"/>
</dbReference>
<keyword evidence="3" id="KW-1185">Reference proteome</keyword>
<protein>
    <recommendedName>
        <fullName evidence="4">Rho GTPase-activating protein</fullName>
    </recommendedName>
</protein>
<feature type="compositionally biased region" description="Polar residues" evidence="1">
    <location>
        <begin position="544"/>
        <end position="564"/>
    </location>
</feature>
<dbReference type="OrthoDB" id="9994905at2759"/>
<evidence type="ECO:0000313" key="3">
    <source>
        <dbReference type="Proteomes" id="UP000822476"/>
    </source>
</evidence>
<reference evidence="2" key="1">
    <citation type="submission" date="2019-07" db="EMBL/GenBank/DDBJ databases">
        <title>Annotation for the trematode Paragonimus miyazaki's.</title>
        <authorList>
            <person name="Choi Y.-J."/>
        </authorList>
    </citation>
    <scope>NUCLEOTIDE SEQUENCE</scope>
    <source>
        <strain evidence="2">Japan</strain>
    </source>
</reference>
<dbReference type="GO" id="GO:0007266">
    <property type="term" value="P:Rho protein signal transduction"/>
    <property type="evidence" value="ECO:0007669"/>
    <property type="project" value="TreeGrafter"/>
</dbReference>
<dbReference type="SUPFAM" id="SSF52540">
    <property type="entry name" value="P-loop containing nucleoside triphosphate hydrolases"/>
    <property type="match status" value="1"/>
</dbReference>
<sequence length="1344" mass="148522">MPSLNSTVLAKNDNPCFVSVIGYPGTGTNRVHVGKSCLIHRFLSRTPYCEDHLSVLNPSEFDSEVVGNNHWLYWGESRSTLDQTAFSKLCIIEHCEFVDDHLFAPISVKQNYVERCLSHVIHVDSRKLAYVCKEQLGDEASFPRTYLEPGKLYISVYICVYDITLSGTAASDQACFLHTVVEHLSFLNFPLVLVTSKHDADVSDVASNYLGSCLVKAKKRWLKRHFCLVETSAKVNINVRKAFEYAVAAASGLLTKLKHAKKSHISKFDQRFKNFSHLLWRSINGKIQYHAYQPRVYEAGLVPTFFTDANDSFRFAYSAQYPHQDRKRRKAPPSFANYRANTLNRSFDAPRTALCSKSVTSHHTCGSHSNTVGCMHPTSNRPQLYCRTDDMAPVLPTPPPLLLSGPRSPGLFGPTSCPAFFGSKAAEHSSLADNLAIVQSSADWPLTRIFVHGDAPTVYNIIQALRAVCPLDKYRTKSGSFYRVWILPGSSALQEELNRFILKQKSTLPSNRRSVSSVRRPFFFSVPRDQNGLTKPHTSAFYVPSSSTDNGTPNSSSDDTRASQSMLPPVAINPSDAMEEHQLLRSSSHPISQFCLRIFVYSSASELLSYEDKVPSPMSQMFTDTPDGPMRKCDAILFWSSSNSTFDSSVPELIKSGIILSSRYGIPFMNGNNSISNELLGHLLNLASNPTDKRKRNFVADEHDFVSIDWTAFELNNHIPILLKLLDTSAGQWAASFGPSEFVPSLVSLVSFNKEVERHDECESGQERLTLGGVNRLFYLPPTVTAPTAVKPELKSSLINTVTLLQTAPRSAFLHQLNDLLDDGQGTSECVDTTLRVVFIYYLVSAWPSIEVPICKSLESLLNVPSSSGDSGTCSSFSSHVKIVVLVAIHEQNKTENCSTTTMGIRAGFDFFKDFARIHDCSFLFINDFYQSGDVRVTNASYSPSSVCDSVRRSTGSMTKPQLLFLSVSTKDSFETAIHRLALQGHPSVWSRVPGFRDTFADRICPTVYPPASILTEISSGENPLQPSCDSIPFRSSEPLLGAFSPPYCDKFSVVSSEQRDPHVRACAGSFQQRNIGANMVALPWIPLSPAEALRLPTSRVNCASFKNEFGICCLGTSTGRQTTLFSPPPSSTYATDEMRSSVEEYYAELPRVQGQQSHFAVELQRRVSRPKRPCPCVSSINSPSSSPSSVTTDLDLPLSANLSNYRAATSTGSLVCLLPSPADEAVSRCSTDCPLPTDSDTGVYAEVNDALVSEFSASSPPSLAAGTHTRPSQKKNWPCPYDSSYASLCDSTLHKHLSPESVDHMCRHSSRILQNAVISETPVKRVVACTVDYRTHAVLRRRR</sequence>
<evidence type="ECO:0000256" key="1">
    <source>
        <dbReference type="SAM" id="MobiDB-lite"/>
    </source>
</evidence>
<dbReference type="PANTHER" id="PTHR46005">
    <property type="entry name" value="RHO GTPASE-ACTIVATING PROTEIN 190"/>
    <property type="match status" value="1"/>
</dbReference>
<dbReference type="InterPro" id="IPR051978">
    <property type="entry name" value="Rho-GAP_domain"/>
</dbReference>
<dbReference type="Proteomes" id="UP000822476">
    <property type="component" value="Unassembled WGS sequence"/>
</dbReference>
<dbReference type="GO" id="GO:0005096">
    <property type="term" value="F:GTPase activator activity"/>
    <property type="evidence" value="ECO:0007669"/>
    <property type="project" value="TreeGrafter"/>
</dbReference>
<organism evidence="2 3">
    <name type="scientific">Paragonimus skrjabini miyazakii</name>
    <dbReference type="NCBI Taxonomy" id="59628"/>
    <lineage>
        <taxon>Eukaryota</taxon>
        <taxon>Metazoa</taxon>
        <taxon>Spiralia</taxon>
        <taxon>Lophotrochozoa</taxon>
        <taxon>Platyhelminthes</taxon>
        <taxon>Trematoda</taxon>
        <taxon>Digenea</taxon>
        <taxon>Plagiorchiida</taxon>
        <taxon>Troglotremata</taxon>
        <taxon>Troglotrematidae</taxon>
        <taxon>Paragonimus</taxon>
    </lineage>
</organism>
<dbReference type="GO" id="GO:0050770">
    <property type="term" value="P:regulation of axonogenesis"/>
    <property type="evidence" value="ECO:0007669"/>
    <property type="project" value="TreeGrafter"/>
</dbReference>
<feature type="region of interest" description="Disordered" evidence="1">
    <location>
        <begin position="535"/>
        <end position="564"/>
    </location>
</feature>
<comment type="caution">
    <text evidence="2">The sequence shown here is derived from an EMBL/GenBank/DDBJ whole genome shotgun (WGS) entry which is preliminary data.</text>
</comment>
<dbReference type="PRINTS" id="PR00449">
    <property type="entry name" value="RASTRNSFRMNG"/>
</dbReference>
<proteinExistence type="predicted"/>
<dbReference type="EMBL" id="JTDE01000528">
    <property type="protein sequence ID" value="KAF7261008.1"/>
    <property type="molecule type" value="Genomic_DNA"/>
</dbReference>
<dbReference type="GO" id="GO:0005829">
    <property type="term" value="C:cytosol"/>
    <property type="evidence" value="ECO:0007669"/>
    <property type="project" value="TreeGrafter"/>
</dbReference>
<dbReference type="Gene3D" id="3.40.50.300">
    <property type="entry name" value="P-loop containing nucleotide triphosphate hydrolases"/>
    <property type="match status" value="1"/>
</dbReference>
<evidence type="ECO:0008006" key="4">
    <source>
        <dbReference type="Google" id="ProtNLM"/>
    </source>
</evidence>
<dbReference type="GO" id="GO:0008361">
    <property type="term" value="P:regulation of cell size"/>
    <property type="evidence" value="ECO:0007669"/>
    <property type="project" value="TreeGrafter"/>
</dbReference>